<dbReference type="GO" id="GO:0016705">
    <property type="term" value="F:oxidoreductase activity, acting on paired donors, with incorporation or reduction of molecular oxygen"/>
    <property type="evidence" value="ECO:0007669"/>
    <property type="project" value="InterPro"/>
</dbReference>
<reference evidence="12" key="1">
    <citation type="submission" date="2023-06" db="EMBL/GenBank/DDBJ databases">
        <authorList>
            <consortium name="Lawrence Berkeley National Laboratory"/>
            <person name="Ahrendt S."/>
            <person name="Sahu N."/>
            <person name="Indic B."/>
            <person name="Wong-Bajracharya J."/>
            <person name="Merenyi Z."/>
            <person name="Ke H.-M."/>
            <person name="Monk M."/>
            <person name="Kocsube S."/>
            <person name="Drula E."/>
            <person name="Lipzen A."/>
            <person name="Balint B."/>
            <person name="Henrissat B."/>
            <person name="Andreopoulos B."/>
            <person name="Martin F.M."/>
            <person name="Harder C.B."/>
            <person name="Rigling D."/>
            <person name="Ford K.L."/>
            <person name="Foster G.D."/>
            <person name="Pangilinan J."/>
            <person name="Papanicolaou A."/>
            <person name="Barry K."/>
            <person name="LaButti K."/>
            <person name="Viragh M."/>
            <person name="Koriabine M."/>
            <person name="Yan M."/>
            <person name="Riley R."/>
            <person name="Champramary S."/>
            <person name="Plett K.L."/>
            <person name="Tsai I.J."/>
            <person name="Slot J."/>
            <person name="Sipos G."/>
            <person name="Plett J."/>
            <person name="Nagy L.G."/>
            <person name="Grigoriev I.V."/>
        </authorList>
    </citation>
    <scope>NUCLEOTIDE SEQUENCE</scope>
    <source>
        <strain evidence="12">CCBAS 213</strain>
    </source>
</reference>
<evidence type="ECO:0000256" key="5">
    <source>
        <dbReference type="ARBA" id="ARBA00022723"/>
    </source>
</evidence>
<keyword evidence="4 9" id="KW-0349">Heme</keyword>
<keyword evidence="5 9" id="KW-0479">Metal-binding</keyword>
<evidence type="ECO:0000256" key="6">
    <source>
        <dbReference type="ARBA" id="ARBA00023002"/>
    </source>
</evidence>
<evidence type="ECO:0000256" key="11">
    <source>
        <dbReference type="SAM" id="SignalP"/>
    </source>
</evidence>
<dbReference type="InterPro" id="IPR002401">
    <property type="entry name" value="Cyt_P450_E_grp-I"/>
</dbReference>
<dbReference type="Pfam" id="PF00067">
    <property type="entry name" value="p450"/>
    <property type="match status" value="2"/>
</dbReference>
<feature type="signal peptide" evidence="11">
    <location>
        <begin position="1"/>
        <end position="18"/>
    </location>
</feature>
<dbReference type="Gene3D" id="1.10.630.10">
    <property type="entry name" value="Cytochrome P450"/>
    <property type="match status" value="1"/>
</dbReference>
<accession>A0AA39JUV1</accession>
<dbReference type="InterPro" id="IPR001128">
    <property type="entry name" value="Cyt_P450"/>
</dbReference>
<evidence type="ECO:0000256" key="7">
    <source>
        <dbReference type="ARBA" id="ARBA00023004"/>
    </source>
</evidence>
<dbReference type="AlphaFoldDB" id="A0AA39JUV1"/>
<evidence type="ECO:0000313" key="12">
    <source>
        <dbReference type="EMBL" id="KAK0447013.1"/>
    </source>
</evidence>
<evidence type="ECO:0000256" key="2">
    <source>
        <dbReference type="ARBA" id="ARBA00005179"/>
    </source>
</evidence>
<proteinExistence type="inferred from homology"/>
<evidence type="ECO:0000313" key="13">
    <source>
        <dbReference type="Proteomes" id="UP001175211"/>
    </source>
</evidence>
<evidence type="ECO:0000256" key="8">
    <source>
        <dbReference type="ARBA" id="ARBA00023033"/>
    </source>
</evidence>
<dbReference type="GO" id="GO:0020037">
    <property type="term" value="F:heme binding"/>
    <property type="evidence" value="ECO:0007669"/>
    <property type="project" value="InterPro"/>
</dbReference>
<keyword evidence="11" id="KW-0732">Signal</keyword>
<evidence type="ECO:0000256" key="9">
    <source>
        <dbReference type="PIRSR" id="PIRSR602401-1"/>
    </source>
</evidence>
<dbReference type="InterPro" id="IPR036396">
    <property type="entry name" value="Cyt_P450_sf"/>
</dbReference>
<evidence type="ECO:0000256" key="4">
    <source>
        <dbReference type="ARBA" id="ARBA00022617"/>
    </source>
</evidence>
<dbReference type="InterPro" id="IPR017972">
    <property type="entry name" value="Cyt_P450_CS"/>
</dbReference>
<dbReference type="RefSeq" id="XP_060326038.1">
    <property type="nucleotide sequence ID" value="XM_060475807.1"/>
</dbReference>
<gene>
    <name evidence="12" type="ORF">EV420DRAFT_1622454</name>
</gene>
<comment type="cofactor">
    <cofactor evidence="1 9">
        <name>heme</name>
        <dbReference type="ChEBI" id="CHEBI:30413"/>
    </cofactor>
</comment>
<dbReference type="PROSITE" id="PS00086">
    <property type="entry name" value="CYTOCHROME_P450"/>
    <property type="match status" value="1"/>
</dbReference>
<feature type="chain" id="PRO_5041448687" evidence="11">
    <location>
        <begin position="19"/>
        <end position="431"/>
    </location>
</feature>
<name>A0AA39JUV1_ARMTA</name>
<evidence type="ECO:0000256" key="3">
    <source>
        <dbReference type="ARBA" id="ARBA00010617"/>
    </source>
</evidence>
<dbReference type="GO" id="GO:0005506">
    <property type="term" value="F:iron ion binding"/>
    <property type="evidence" value="ECO:0007669"/>
    <property type="project" value="InterPro"/>
</dbReference>
<dbReference type="Proteomes" id="UP001175211">
    <property type="component" value="Unassembled WGS sequence"/>
</dbReference>
<dbReference type="EMBL" id="JAUEPS010000045">
    <property type="protein sequence ID" value="KAK0447013.1"/>
    <property type="molecule type" value="Genomic_DNA"/>
</dbReference>
<keyword evidence="6 10" id="KW-0560">Oxidoreductase</keyword>
<sequence length="431" mass="48579">MLSLGIGLALVISLAVIAWLSKPKHLPLPPGPKPLPILGNLRDFRLKELWISTTARSQKYGDVCYLHVLGWSVIFLSSPDSAYELLDKRGAIYSDKPQLETMGELSLPLSNDGEKFKRQRRHMQHTLGPRSIPLPSEYLGHIRKYAGSLTLSVIYTLRATSSEDKFLVIAEECLSILANELTAGSGIWPVDLFPPLKYLPSWMPGAGFKRKAAIWKTKMKNFADQPFESAKLSTREGTILSSFCSKFLADETLSNEEDEFKLSANSMFAASADTTVTSISQFILAMVMYPDILKRAQEEIDPVIGRDRQSLPYVDAVMSEVWRWGVPVPLNLPHCVRQDDVYRGMFIPKGSIVNLDYYRAILRDKTLFPKADVFDPDRFGPDVESELREKRDPRNYIFGFGRRRCPGADLVESSIWILIATMIATLDIKNQ</sequence>
<comment type="similarity">
    <text evidence="3 10">Belongs to the cytochrome P450 family.</text>
</comment>
<dbReference type="PRINTS" id="PR00463">
    <property type="entry name" value="EP450I"/>
</dbReference>
<dbReference type="PANTHER" id="PTHR46300">
    <property type="entry name" value="P450, PUTATIVE (EUROFUNG)-RELATED-RELATED"/>
    <property type="match status" value="1"/>
</dbReference>
<feature type="binding site" description="axial binding residue" evidence="9">
    <location>
        <position position="405"/>
    </location>
    <ligand>
        <name>heme</name>
        <dbReference type="ChEBI" id="CHEBI:30413"/>
    </ligand>
    <ligandPart>
        <name>Fe</name>
        <dbReference type="ChEBI" id="CHEBI:18248"/>
    </ligandPart>
</feature>
<comment type="caution">
    <text evidence="12">The sequence shown here is derived from an EMBL/GenBank/DDBJ whole genome shotgun (WGS) entry which is preliminary data.</text>
</comment>
<organism evidence="12 13">
    <name type="scientific">Armillaria tabescens</name>
    <name type="common">Ringless honey mushroom</name>
    <name type="synonym">Agaricus tabescens</name>
    <dbReference type="NCBI Taxonomy" id="1929756"/>
    <lineage>
        <taxon>Eukaryota</taxon>
        <taxon>Fungi</taxon>
        <taxon>Dikarya</taxon>
        <taxon>Basidiomycota</taxon>
        <taxon>Agaricomycotina</taxon>
        <taxon>Agaricomycetes</taxon>
        <taxon>Agaricomycetidae</taxon>
        <taxon>Agaricales</taxon>
        <taxon>Marasmiineae</taxon>
        <taxon>Physalacriaceae</taxon>
        <taxon>Desarmillaria</taxon>
    </lineage>
</organism>
<comment type="pathway">
    <text evidence="2">Secondary metabolite biosynthesis.</text>
</comment>
<dbReference type="CDD" id="cd11065">
    <property type="entry name" value="CYP64-like"/>
    <property type="match status" value="1"/>
</dbReference>
<evidence type="ECO:0000256" key="1">
    <source>
        <dbReference type="ARBA" id="ARBA00001971"/>
    </source>
</evidence>
<keyword evidence="7 9" id="KW-0408">Iron</keyword>
<evidence type="ECO:0000256" key="10">
    <source>
        <dbReference type="RuleBase" id="RU000461"/>
    </source>
</evidence>
<dbReference type="InterPro" id="IPR050364">
    <property type="entry name" value="Cytochrome_P450_fung"/>
</dbReference>
<dbReference type="SUPFAM" id="SSF48264">
    <property type="entry name" value="Cytochrome P450"/>
    <property type="match status" value="1"/>
</dbReference>
<dbReference type="PANTHER" id="PTHR46300:SF7">
    <property type="entry name" value="P450, PUTATIVE (EUROFUNG)-RELATED"/>
    <property type="match status" value="1"/>
</dbReference>
<dbReference type="GO" id="GO:0004497">
    <property type="term" value="F:monooxygenase activity"/>
    <property type="evidence" value="ECO:0007669"/>
    <property type="project" value="UniProtKB-KW"/>
</dbReference>
<protein>
    <submittedName>
        <fullName evidence="12">Cytochrome P450</fullName>
    </submittedName>
</protein>
<keyword evidence="8 10" id="KW-0503">Monooxygenase</keyword>
<keyword evidence="13" id="KW-1185">Reference proteome</keyword>
<dbReference type="GeneID" id="85359355"/>